<dbReference type="PANTHER" id="PTHR43214">
    <property type="entry name" value="TWO-COMPONENT RESPONSE REGULATOR"/>
    <property type="match status" value="1"/>
</dbReference>
<dbReference type="Pfam" id="PF00196">
    <property type="entry name" value="GerE"/>
    <property type="match status" value="1"/>
</dbReference>
<feature type="domain" description="Response regulatory" evidence="5">
    <location>
        <begin position="4"/>
        <end position="122"/>
    </location>
</feature>
<dbReference type="InterPro" id="IPR011006">
    <property type="entry name" value="CheY-like_superfamily"/>
</dbReference>
<dbReference type="SMART" id="SM00421">
    <property type="entry name" value="HTH_LUXR"/>
    <property type="match status" value="1"/>
</dbReference>
<proteinExistence type="predicted"/>
<name>A0A7D4Q4R0_9SPHI</name>
<keyword evidence="2" id="KW-0238">DNA-binding</keyword>
<dbReference type="Proteomes" id="UP000505355">
    <property type="component" value="Chromosome"/>
</dbReference>
<dbReference type="PROSITE" id="PS50043">
    <property type="entry name" value="HTH_LUXR_2"/>
    <property type="match status" value="1"/>
</dbReference>
<dbReference type="InterPro" id="IPR058245">
    <property type="entry name" value="NreC/VraR/RcsB-like_REC"/>
</dbReference>
<reference evidence="6 7" key="1">
    <citation type="submission" date="2020-05" db="EMBL/GenBank/DDBJ databases">
        <title>Mucilaginibacter mali sp. nov.</title>
        <authorList>
            <person name="Kim H.S."/>
            <person name="Lee K.C."/>
            <person name="Suh M.K."/>
            <person name="Kim J.-S."/>
            <person name="Han K.-I."/>
            <person name="Eom M.K."/>
            <person name="Shin Y.K."/>
            <person name="Lee J.-S."/>
        </authorList>
    </citation>
    <scope>NUCLEOTIDE SEQUENCE [LARGE SCALE GENOMIC DNA]</scope>
    <source>
        <strain evidence="6 7">G2-14</strain>
    </source>
</reference>
<dbReference type="AlphaFoldDB" id="A0A7D4Q4R0"/>
<dbReference type="InterPro" id="IPR000792">
    <property type="entry name" value="Tscrpt_reg_LuxR_C"/>
</dbReference>
<dbReference type="InterPro" id="IPR016032">
    <property type="entry name" value="Sig_transdc_resp-reg_C-effctor"/>
</dbReference>
<dbReference type="Gene3D" id="3.40.50.2300">
    <property type="match status" value="1"/>
</dbReference>
<dbReference type="SUPFAM" id="SSF46894">
    <property type="entry name" value="C-terminal effector domain of the bipartite response regulators"/>
    <property type="match status" value="1"/>
</dbReference>
<dbReference type="GO" id="GO:0003677">
    <property type="term" value="F:DNA binding"/>
    <property type="evidence" value="ECO:0007669"/>
    <property type="project" value="UniProtKB-KW"/>
</dbReference>
<dbReference type="InterPro" id="IPR039420">
    <property type="entry name" value="WalR-like"/>
</dbReference>
<protein>
    <submittedName>
        <fullName evidence="6">Response regulator transcription factor</fullName>
    </submittedName>
</protein>
<dbReference type="SMART" id="SM00448">
    <property type="entry name" value="REC"/>
    <property type="match status" value="1"/>
</dbReference>
<dbReference type="CDD" id="cd17535">
    <property type="entry name" value="REC_NarL-like"/>
    <property type="match status" value="1"/>
</dbReference>
<evidence type="ECO:0000313" key="6">
    <source>
        <dbReference type="EMBL" id="QKJ31187.1"/>
    </source>
</evidence>
<evidence type="ECO:0000313" key="7">
    <source>
        <dbReference type="Proteomes" id="UP000505355"/>
    </source>
</evidence>
<dbReference type="Pfam" id="PF00072">
    <property type="entry name" value="Response_reg"/>
    <property type="match status" value="1"/>
</dbReference>
<organism evidence="6 7">
    <name type="scientific">Mucilaginibacter mali</name>
    <dbReference type="NCBI Taxonomy" id="2740462"/>
    <lineage>
        <taxon>Bacteria</taxon>
        <taxon>Pseudomonadati</taxon>
        <taxon>Bacteroidota</taxon>
        <taxon>Sphingobacteriia</taxon>
        <taxon>Sphingobacteriales</taxon>
        <taxon>Sphingobacteriaceae</taxon>
        <taxon>Mucilaginibacter</taxon>
    </lineage>
</organism>
<evidence type="ECO:0000256" key="1">
    <source>
        <dbReference type="ARBA" id="ARBA00022553"/>
    </source>
</evidence>
<gene>
    <name evidence="6" type="ORF">HQ865_15960</name>
</gene>
<evidence type="ECO:0000256" key="3">
    <source>
        <dbReference type="PROSITE-ProRule" id="PRU00169"/>
    </source>
</evidence>
<dbReference type="GO" id="GO:0006355">
    <property type="term" value="P:regulation of DNA-templated transcription"/>
    <property type="evidence" value="ECO:0007669"/>
    <property type="project" value="InterPro"/>
</dbReference>
<feature type="domain" description="HTH luxR-type" evidence="4">
    <location>
        <begin position="147"/>
        <end position="212"/>
    </location>
</feature>
<evidence type="ECO:0000259" key="5">
    <source>
        <dbReference type="PROSITE" id="PS50110"/>
    </source>
</evidence>
<dbReference type="EMBL" id="CP054139">
    <property type="protein sequence ID" value="QKJ31187.1"/>
    <property type="molecule type" value="Genomic_DNA"/>
</dbReference>
<dbReference type="CDD" id="cd06170">
    <property type="entry name" value="LuxR_C_like"/>
    <property type="match status" value="1"/>
</dbReference>
<accession>A0A7D4Q4R0</accession>
<dbReference type="InterPro" id="IPR001789">
    <property type="entry name" value="Sig_transdc_resp-reg_receiver"/>
</dbReference>
<dbReference type="GO" id="GO:0000160">
    <property type="term" value="P:phosphorelay signal transduction system"/>
    <property type="evidence" value="ECO:0007669"/>
    <property type="project" value="InterPro"/>
</dbReference>
<evidence type="ECO:0000259" key="4">
    <source>
        <dbReference type="PROSITE" id="PS50043"/>
    </source>
</evidence>
<evidence type="ECO:0000256" key="2">
    <source>
        <dbReference type="ARBA" id="ARBA00023125"/>
    </source>
</evidence>
<keyword evidence="7" id="KW-1185">Reference proteome</keyword>
<dbReference type="PROSITE" id="PS50110">
    <property type="entry name" value="RESPONSE_REGULATORY"/>
    <property type="match status" value="1"/>
</dbReference>
<dbReference type="KEGG" id="mmab:HQ865_15960"/>
<feature type="modified residue" description="4-aspartylphosphate" evidence="3">
    <location>
        <position position="57"/>
    </location>
</feature>
<dbReference type="SUPFAM" id="SSF52172">
    <property type="entry name" value="CheY-like"/>
    <property type="match status" value="1"/>
</dbReference>
<keyword evidence="1 3" id="KW-0597">Phosphoprotein</keyword>
<sequence>MPYKIAIVDDNRLVIKQLLQELVGHITVVFIAANGAEYLQKMKELPCEQYPQAILMDIEMPGMDGIEAVRLSTALYPQVQYIMFTVSTDNDKLFEAIKAGAHGYLLKDETVDVILGAIAEVVDKQGAPMSPSIARKTLKLLSESKAQPANDTNLSDREIEILKYIVSGLNYKQIADKIFLSPFTVRNHITKIYSKLHITSKAQAVQIAVSNKWV</sequence>
<dbReference type="RefSeq" id="WP_173415853.1">
    <property type="nucleotide sequence ID" value="NZ_CP054139.1"/>
</dbReference>
<dbReference type="PRINTS" id="PR00038">
    <property type="entry name" value="HTHLUXR"/>
</dbReference>